<keyword evidence="2" id="KW-1185">Reference proteome</keyword>
<accession>A0A7W4WG59</accession>
<proteinExistence type="predicted"/>
<dbReference type="RefSeq" id="WP_183463949.1">
    <property type="nucleotide sequence ID" value="NZ_JACHWZ010000040.1"/>
</dbReference>
<evidence type="ECO:0000313" key="2">
    <source>
        <dbReference type="Proteomes" id="UP000535937"/>
    </source>
</evidence>
<organism evidence="1 2">
    <name type="scientific">Microbulbifer rhizosphaerae</name>
    <dbReference type="NCBI Taxonomy" id="1562603"/>
    <lineage>
        <taxon>Bacteria</taxon>
        <taxon>Pseudomonadati</taxon>
        <taxon>Pseudomonadota</taxon>
        <taxon>Gammaproteobacteria</taxon>
        <taxon>Cellvibrionales</taxon>
        <taxon>Microbulbiferaceae</taxon>
        <taxon>Microbulbifer</taxon>
    </lineage>
</organism>
<reference evidence="1 2" key="1">
    <citation type="submission" date="2020-08" db="EMBL/GenBank/DDBJ databases">
        <title>Genomic Encyclopedia of Type Strains, Phase III (KMG-III): the genomes of soil and plant-associated and newly described type strains.</title>
        <authorList>
            <person name="Whitman W."/>
        </authorList>
    </citation>
    <scope>NUCLEOTIDE SEQUENCE [LARGE SCALE GENOMIC DNA]</scope>
    <source>
        <strain evidence="1 2">CECT 8799</strain>
    </source>
</reference>
<dbReference type="AlphaFoldDB" id="A0A7W4WG59"/>
<name>A0A7W4WG59_9GAMM</name>
<comment type="caution">
    <text evidence="1">The sequence shown here is derived from an EMBL/GenBank/DDBJ whole genome shotgun (WGS) entry which is preliminary data.</text>
</comment>
<protein>
    <submittedName>
        <fullName evidence="1">Uncharacterized protein</fullName>
    </submittedName>
</protein>
<sequence>MDDEIEFRLIGEGIKPGSVRSHELAEILEAVETFASAEALEANPDLAKDELVVGLYHIADESIGLRFKTTMAAAVLPAFIAASQAIAESDFDALAPQSLKSLQTVAAFTKRHNCKADIQLPGSARPLASITAETLVPPPGQITGSTELVGKVLRVGGKVPRAMIEMLDGSVIYCDVALDVAKDLGHKLYSFVVLQGLAAWDTRSIKLQEFSITSFQEFKQEDPLTVLGQLRSNIGHAFSEVDDVPGFVEALRQGEVLQ</sequence>
<dbReference type="Proteomes" id="UP000535937">
    <property type="component" value="Unassembled WGS sequence"/>
</dbReference>
<dbReference type="EMBL" id="JACHWZ010000040">
    <property type="protein sequence ID" value="MBB3063616.1"/>
    <property type="molecule type" value="Genomic_DNA"/>
</dbReference>
<gene>
    <name evidence="1" type="ORF">FHS09_004476</name>
</gene>
<evidence type="ECO:0000313" key="1">
    <source>
        <dbReference type="EMBL" id="MBB3063616.1"/>
    </source>
</evidence>